<evidence type="ECO:0000313" key="7">
    <source>
        <dbReference type="EMBL" id="KAK8997167.1"/>
    </source>
</evidence>
<dbReference type="Gene3D" id="1.50.10.130">
    <property type="entry name" value="Terpene synthase, N-terminal domain"/>
    <property type="match status" value="1"/>
</dbReference>
<dbReference type="SUPFAM" id="SSF48576">
    <property type="entry name" value="Terpenoid synthases"/>
    <property type="match status" value="1"/>
</dbReference>
<sequence length="220" mass="25287">MLSLYEAAHWRVHGEYILEEALTFTTVNLKSLAKKSSPHLPRLAKQITNALDQWEIGALDDLQGYTEVICKVVLVVFDEIAEEASGDGRSYGVPYAFIGMGEMAGIEAFEWLRKEPKIMNSINVIGRLMDDTVSHKFEQLREHASSSVECYMKQHNLSEELTLKDFEKLLEDAWKDVNEECMRPTVVPRNLLVRHLNFARVSYLFYKLGVMEMDSHIQNM</sequence>
<reference evidence="7 8" key="1">
    <citation type="journal article" date="2024" name="G3 (Bethesda)">
        <title>Genome assembly of Hibiscus sabdariffa L. provides insights into metabolisms of medicinal natural products.</title>
        <authorList>
            <person name="Kim T."/>
        </authorList>
    </citation>
    <scope>NUCLEOTIDE SEQUENCE [LARGE SCALE GENOMIC DNA]</scope>
    <source>
        <strain evidence="7">TK-2024</strain>
        <tissue evidence="7">Old leaves</tissue>
    </source>
</reference>
<dbReference type="Gene3D" id="1.10.600.10">
    <property type="entry name" value="Farnesyl Diphosphate Synthase"/>
    <property type="match status" value="1"/>
</dbReference>
<dbReference type="InterPro" id="IPR001906">
    <property type="entry name" value="Terpene_synth_N"/>
</dbReference>
<dbReference type="SUPFAM" id="SSF48239">
    <property type="entry name" value="Terpenoid cyclases/Protein prenyltransferases"/>
    <property type="match status" value="1"/>
</dbReference>
<dbReference type="InterPro" id="IPR036965">
    <property type="entry name" value="Terpene_synth_N_sf"/>
</dbReference>
<evidence type="ECO:0000256" key="1">
    <source>
        <dbReference type="ARBA" id="ARBA00022723"/>
    </source>
</evidence>
<evidence type="ECO:0000256" key="3">
    <source>
        <dbReference type="ARBA" id="ARBA00023239"/>
    </source>
</evidence>
<feature type="domain" description="Terpene synthase N-terminal" evidence="5">
    <location>
        <begin position="1"/>
        <end position="51"/>
    </location>
</feature>
<proteinExistence type="inferred from homology"/>
<dbReference type="InterPro" id="IPR008949">
    <property type="entry name" value="Isoprenoid_synthase_dom_sf"/>
</dbReference>
<evidence type="ECO:0000259" key="5">
    <source>
        <dbReference type="Pfam" id="PF01397"/>
    </source>
</evidence>
<dbReference type="PANTHER" id="PTHR31225:SF93">
    <property type="entry name" value="ALPHA-HUMULENE_(-)-(E)-BETA-CARYOPHYLLENE SYNTHASE"/>
    <property type="match status" value="1"/>
</dbReference>
<evidence type="ECO:0008006" key="9">
    <source>
        <dbReference type="Google" id="ProtNLM"/>
    </source>
</evidence>
<protein>
    <recommendedName>
        <fullName evidence="9">Terpene synthase metal-binding domain-containing protein</fullName>
    </recommendedName>
</protein>
<keyword evidence="2" id="KW-0460">Magnesium</keyword>
<dbReference type="InterPro" id="IPR050148">
    <property type="entry name" value="Terpene_synthase-like"/>
</dbReference>
<dbReference type="PANTHER" id="PTHR31225">
    <property type="entry name" value="OS04G0344100 PROTEIN-RELATED"/>
    <property type="match status" value="1"/>
</dbReference>
<organism evidence="7 8">
    <name type="scientific">Hibiscus sabdariffa</name>
    <name type="common">roselle</name>
    <dbReference type="NCBI Taxonomy" id="183260"/>
    <lineage>
        <taxon>Eukaryota</taxon>
        <taxon>Viridiplantae</taxon>
        <taxon>Streptophyta</taxon>
        <taxon>Embryophyta</taxon>
        <taxon>Tracheophyta</taxon>
        <taxon>Spermatophyta</taxon>
        <taxon>Magnoliopsida</taxon>
        <taxon>eudicotyledons</taxon>
        <taxon>Gunneridae</taxon>
        <taxon>Pentapetalae</taxon>
        <taxon>rosids</taxon>
        <taxon>malvids</taxon>
        <taxon>Malvales</taxon>
        <taxon>Malvaceae</taxon>
        <taxon>Malvoideae</taxon>
        <taxon>Hibiscus</taxon>
    </lineage>
</organism>
<evidence type="ECO:0000256" key="2">
    <source>
        <dbReference type="ARBA" id="ARBA00022842"/>
    </source>
</evidence>
<keyword evidence="8" id="KW-1185">Reference proteome</keyword>
<gene>
    <name evidence="7" type="ORF">V6N11_020651</name>
</gene>
<comment type="similarity">
    <text evidence="4">Belongs to the terpene synthase family. Tpsa subfamily.</text>
</comment>
<keyword evidence="1" id="KW-0479">Metal-binding</keyword>
<name>A0ABR2Q922_9ROSI</name>
<dbReference type="InterPro" id="IPR005630">
    <property type="entry name" value="Terpene_synthase_metal-bd"/>
</dbReference>
<dbReference type="Proteomes" id="UP001396334">
    <property type="component" value="Unassembled WGS sequence"/>
</dbReference>
<dbReference type="InterPro" id="IPR008930">
    <property type="entry name" value="Terpenoid_cyclase/PrenylTrfase"/>
</dbReference>
<dbReference type="EMBL" id="JBBPBN010000043">
    <property type="protein sequence ID" value="KAK8997167.1"/>
    <property type="molecule type" value="Genomic_DNA"/>
</dbReference>
<evidence type="ECO:0000313" key="8">
    <source>
        <dbReference type="Proteomes" id="UP001396334"/>
    </source>
</evidence>
<evidence type="ECO:0000259" key="6">
    <source>
        <dbReference type="Pfam" id="PF03936"/>
    </source>
</evidence>
<dbReference type="Pfam" id="PF01397">
    <property type="entry name" value="Terpene_synth"/>
    <property type="match status" value="1"/>
</dbReference>
<feature type="domain" description="Terpene synthase metal-binding" evidence="6">
    <location>
        <begin position="95"/>
        <end position="176"/>
    </location>
</feature>
<comment type="caution">
    <text evidence="7">The sequence shown here is derived from an EMBL/GenBank/DDBJ whole genome shotgun (WGS) entry which is preliminary data.</text>
</comment>
<accession>A0ABR2Q922</accession>
<keyword evidence="3" id="KW-0456">Lyase</keyword>
<dbReference type="Pfam" id="PF03936">
    <property type="entry name" value="Terpene_synth_C"/>
    <property type="match status" value="1"/>
</dbReference>
<evidence type="ECO:0000256" key="4">
    <source>
        <dbReference type="ARBA" id="ARBA00038405"/>
    </source>
</evidence>